<dbReference type="GO" id="GO:0006693">
    <property type="term" value="P:prostaglandin metabolic process"/>
    <property type="evidence" value="ECO:0007669"/>
    <property type="project" value="UniProtKB-KW"/>
</dbReference>
<evidence type="ECO:0000256" key="13">
    <source>
        <dbReference type="ARBA" id="ARBA00023002"/>
    </source>
</evidence>
<dbReference type="Proteomes" id="UP000747542">
    <property type="component" value="Unassembled WGS sequence"/>
</dbReference>
<keyword evidence="14" id="KW-0443">Lipid metabolism</keyword>
<keyword evidence="9" id="KW-0597">Phosphoprotein</keyword>
<name>A0A8J5NBT4_HOMAM</name>
<keyword evidence="15" id="KW-0379">Hydroxylation</keyword>
<evidence type="ECO:0000256" key="24">
    <source>
        <dbReference type="ARBA" id="ARBA00047878"/>
    </source>
</evidence>
<comment type="catalytic activity">
    <reaction evidence="34">
        <text>hexanal + NADP(+) = (E)-hex-2-enal + NADPH + H(+)</text>
        <dbReference type="Rhea" id="RHEA:50776"/>
        <dbReference type="ChEBI" id="CHEBI:15378"/>
        <dbReference type="ChEBI" id="CHEBI:28913"/>
        <dbReference type="ChEBI" id="CHEBI:57783"/>
        <dbReference type="ChEBI" id="CHEBI:58349"/>
        <dbReference type="ChEBI" id="CHEBI:88528"/>
    </reaction>
    <physiologicalReaction direction="right-to-left" evidence="34">
        <dbReference type="Rhea" id="RHEA:50778"/>
    </physiologicalReaction>
</comment>
<keyword evidence="12" id="KW-0007">Acetylation</keyword>
<evidence type="ECO:0000256" key="10">
    <source>
        <dbReference type="ARBA" id="ARBA00022832"/>
    </source>
</evidence>
<evidence type="ECO:0000256" key="34">
    <source>
        <dbReference type="ARBA" id="ARBA00049368"/>
    </source>
</evidence>
<dbReference type="EC" id="1.3.1.74" evidence="5"/>
<dbReference type="FunFam" id="3.40.50.720:FF:000121">
    <property type="entry name" value="Prostaglandin reductase 2"/>
    <property type="match status" value="1"/>
</dbReference>
<evidence type="ECO:0000256" key="4">
    <source>
        <dbReference type="ARBA" id="ARBA00011981"/>
    </source>
</evidence>
<comment type="catalytic activity">
    <reaction evidence="20">
        <text>octanal + NADP(+) = (2E)-octenal + NADPH + H(+)</text>
        <dbReference type="Rhea" id="RHEA:50780"/>
        <dbReference type="ChEBI" id="CHEBI:15378"/>
        <dbReference type="ChEBI" id="CHEBI:17935"/>
        <dbReference type="ChEBI" id="CHEBI:57783"/>
        <dbReference type="ChEBI" id="CHEBI:58349"/>
        <dbReference type="ChEBI" id="CHEBI:61748"/>
    </reaction>
    <physiologicalReaction direction="right-to-left" evidence="20">
        <dbReference type="Rhea" id="RHEA:50782"/>
    </physiologicalReaction>
</comment>
<comment type="catalytic activity">
    <reaction evidence="23">
        <text>leukotriene B4 + NADP(+) = 12-oxo-leukotriene B4 + NADPH + H(+)</text>
        <dbReference type="Rhea" id="RHEA:50608"/>
        <dbReference type="ChEBI" id="CHEBI:15378"/>
        <dbReference type="ChEBI" id="CHEBI:57461"/>
        <dbReference type="ChEBI" id="CHEBI:57783"/>
        <dbReference type="ChEBI" id="CHEBI:58349"/>
        <dbReference type="ChEBI" id="CHEBI:133309"/>
    </reaction>
    <physiologicalReaction direction="left-to-right" evidence="23">
        <dbReference type="Rhea" id="RHEA:50609"/>
    </physiologicalReaction>
</comment>
<evidence type="ECO:0000256" key="29">
    <source>
        <dbReference type="ARBA" id="ARBA00048591"/>
    </source>
</evidence>
<dbReference type="GO" id="GO:0005737">
    <property type="term" value="C:cytoplasm"/>
    <property type="evidence" value="ECO:0007669"/>
    <property type="project" value="UniProtKB-SubCell"/>
</dbReference>
<evidence type="ECO:0000256" key="7">
    <source>
        <dbReference type="ARBA" id="ARBA00022490"/>
    </source>
</evidence>
<dbReference type="PANTHER" id="PTHR43205">
    <property type="entry name" value="PROSTAGLANDIN REDUCTASE"/>
    <property type="match status" value="1"/>
</dbReference>
<evidence type="ECO:0000256" key="21">
    <source>
        <dbReference type="ARBA" id="ARBA00047617"/>
    </source>
</evidence>
<dbReference type="InterPro" id="IPR013149">
    <property type="entry name" value="ADH-like_C"/>
</dbReference>
<comment type="catalytic activity">
    <reaction evidence="29">
        <text>20-hydroxy-leukotriene B4 + NADP(+) = 12-oxo-20-hydroxy-leukotriene B4 + NADPH + H(+)</text>
        <dbReference type="Rhea" id="RHEA:51208"/>
        <dbReference type="ChEBI" id="CHEBI:15378"/>
        <dbReference type="ChEBI" id="CHEBI:57460"/>
        <dbReference type="ChEBI" id="CHEBI:57783"/>
        <dbReference type="ChEBI" id="CHEBI:58349"/>
        <dbReference type="ChEBI" id="CHEBI:133346"/>
    </reaction>
    <physiologicalReaction direction="left-to-right" evidence="29">
        <dbReference type="Rhea" id="RHEA:51209"/>
    </physiologicalReaction>
</comment>
<comment type="catalytic activity">
    <reaction evidence="22">
        <text>pentan-2-one + NADP(+) = (E)-pent-3-en-2-one + NADPH + H(+)</text>
        <dbReference type="Rhea" id="RHEA:50788"/>
        <dbReference type="ChEBI" id="CHEBI:15378"/>
        <dbReference type="ChEBI" id="CHEBI:16472"/>
        <dbReference type="ChEBI" id="CHEBI:57783"/>
        <dbReference type="ChEBI" id="CHEBI:58349"/>
        <dbReference type="ChEBI" id="CHEBI:145276"/>
    </reaction>
    <physiologicalReaction direction="right-to-left" evidence="22">
        <dbReference type="Rhea" id="RHEA:50790"/>
    </physiologicalReaction>
</comment>
<comment type="catalytic activity">
    <reaction evidence="24">
        <text>13,14-dihydro-15-oxo-prostaglandin F1alpha + NADP(+) = 15-oxoprostaglandin F1alpha + NADPH + H(+)</text>
        <dbReference type="Rhea" id="RHEA:50592"/>
        <dbReference type="ChEBI" id="CHEBI:15378"/>
        <dbReference type="ChEBI" id="CHEBI:57783"/>
        <dbReference type="ChEBI" id="CHEBI:58349"/>
        <dbReference type="ChEBI" id="CHEBI:79072"/>
        <dbReference type="ChEBI" id="CHEBI:133411"/>
    </reaction>
    <physiologicalReaction direction="right-to-left" evidence="24">
        <dbReference type="Rhea" id="RHEA:50594"/>
    </physiologicalReaction>
</comment>
<evidence type="ECO:0000313" key="37">
    <source>
        <dbReference type="Proteomes" id="UP000747542"/>
    </source>
</evidence>
<comment type="subunit">
    <text evidence="3">Monomer or homodimer.</text>
</comment>
<evidence type="ECO:0000256" key="2">
    <source>
        <dbReference type="ARBA" id="ARBA00010460"/>
    </source>
</evidence>
<evidence type="ECO:0000256" key="25">
    <source>
        <dbReference type="ARBA" id="ARBA00047903"/>
    </source>
</evidence>
<evidence type="ECO:0000256" key="3">
    <source>
        <dbReference type="ARBA" id="ARBA00011852"/>
    </source>
</evidence>
<comment type="similarity">
    <text evidence="2">Belongs to the NADP-dependent oxidoreductase L4BD family.</text>
</comment>
<evidence type="ECO:0000256" key="12">
    <source>
        <dbReference type="ARBA" id="ARBA00022990"/>
    </source>
</evidence>
<dbReference type="SUPFAM" id="SSF51735">
    <property type="entry name" value="NAD(P)-binding Rossmann-fold domains"/>
    <property type="match status" value="1"/>
</dbReference>
<comment type="catalytic activity">
    <reaction evidence="21">
        <text>decanal + NADP(+) = (2E)-decenal + NADPH + H(+)</text>
        <dbReference type="Rhea" id="RHEA:50612"/>
        <dbReference type="ChEBI" id="CHEBI:15378"/>
        <dbReference type="ChEBI" id="CHEBI:31457"/>
        <dbReference type="ChEBI" id="CHEBI:57783"/>
        <dbReference type="ChEBI" id="CHEBI:58349"/>
        <dbReference type="ChEBI" id="CHEBI:133455"/>
    </reaction>
    <physiologicalReaction direction="right-to-left" evidence="21">
        <dbReference type="Rhea" id="RHEA:50614"/>
    </physiologicalReaction>
</comment>
<comment type="catalytic activity">
    <reaction evidence="25">
        <text>dodecanal + NADP(+) = (2E)-dodecenal + NADPH + H(+)</text>
        <dbReference type="Rhea" id="RHEA:50784"/>
        <dbReference type="ChEBI" id="CHEBI:15378"/>
        <dbReference type="ChEBI" id="CHEBI:27836"/>
        <dbReference type="ChEBI" id="CHEBI:57783"/>
        <dbReference type="ChEBI" id="CHEBI:58349"/>
        <dbReference type="ChEBI" id="CHEBI:133741"/>
    </reaction>
    <physiologicalReaction direction="right-to-left" evidence="25">
        <dbReference type="Rhea" id="RHEA:50786"/>
    </physiologicalReaction>
</comment>
<evidence type="ECO:0000256" key="18">
    <source>
        <dbReference type="ARBA" id="ARBA00032297"/>
    </source>
</evidence>
<comment type="catalytic activity">
    <reaction evidence="31">
        <text>(5S,12S)-dihydroxy-(6E,10E,12E,14Z)-eicosatetraenoate + NADP(+) = 12-oxo-(5S)-hydroxy-(6E,8E,10E,14Z)-eicosatetraenoate + NADPH + H(+)</text>
        <dbReference type="Rhea" id="RHEA:51212"/>
        <dbReference type="ChEBI" id="CHEBI:15378"/>
        <dbReference type="ChEBI" id="CHEBI:57783"/>
        <dbReference type="ChEBI" id="CHEBI:58349"/>
        <dbReference type="ChEBI" id="CHEBI:133974"/>
        <dbReference type="ChEBI" id="CHEBI:133975"/>
    </reaction>
    <physiologicalReaction direction="left-to-right" evidence="31">
        <dbReference type="Rhea" id="RHEA:51213"/>
    </physiologicalReaction>
</comment>
<dbReference type="GO" id="GO:0047522">
    <property type="term" value="F:15-oxoprostaglandin 13-reductase [NAD(P)+] activity"/>
    <property type="evidence" value="ECO:0007669"/>
    <property type="project" value="UniProtKB-EC"/>
</dbReference>
<evidence type="ECO:0000256" key="30">
    <source>
        <dbReference type="ARBA" id="ARBA00048953"/>
    </source>
</evidence>
<feature type="domain" description="Enoyl reductase (ER)" evidence="35">
    <location>
        <begin position="17"/>
        <end position="337"/>
    </location>
</feature>
<evidence type="ECO:0000256" key="23">
    <source>
        <dbReference type="ARBA" id="ARBA00047871"/>
    </source>
</evidence>
<comment type="catalytic activity">
    <reaction evidence="32">
        <text>13,14-dihydro-15-oxo-prostaglandin E1 + NADP(+) = 15-oxoprostaglandin E1 + NADPH + H(+)</text>
        <dbReference type="Rhea" id="RHEA:50584"/>
        <dbReference type="ChEBI" id="CHEBI:15378"/>
        <dbReference type="ChEBI" id="CHEBI:57401"/>
        <dbReference type="ChEBI" id="CHEBI:57783"/>
        <dbReference type="ChEBI" id="CHEBI:58349"/>
        <dbReference type="ChEBI" id="CHEBI:133408"/>
    </reaction>
    <physiologicalReaction direction="right-to-left" evidence="32">
        <dbReference type="Rhea" id="RHEA:50586"/>
    </physiologicalReaction>
</comment>
<evidence type="ECO:0000256" key="26">
    <source>
        <dbReference type="ARBA" id="ARBA00048066"/>
    </source>
</evidence>
<keyword evidence="13" id="KW-0560">Oxidoreductase</keyword>
<gene>
    <name evidence="36" type="primary">Ptgr1-L2</name>
    <name evidence="36" type="ORF">Hamer_G015342</name>
</gene>
<dbReference type="EMBL" id="JAHLQT010003055">
    <property type="protein sequence ID" value="KAG7176546.1"/>
    <property type="molecule type" value="Genomic_DNA"/>
</dbReference>
<evidence type="ECO:0000256" key="16">
    <source>
        <dbReference type="ARBA" id="ARBA00031851"/>
    </source>
</evidence>
<dbReference type="AlphaFoldDB" id="A0A8J5NBT4"/>
<evidence type="ECO:0000256" key="31">
    <source>
        <dbReference type="ARBA" id="ARBA00049068"/>
    </source>
</evidence>
<evidence type="ECO:0000256" key="19">
    <source>
        <dbReference type="ARBA" id="ARBA00033119"/>
    </source>
</evidence>
<evidence type="ECO:0000256" key="11">
    <source>
        <dbReference type="ARBA" id="ARBA00022857"/>
    </source>
</evidence>
<keyword evidence="8" id="KW-0644">Prostaglandin metabolism</keyword>
<dbReference type="InterPro" id="IPR014190">
    <property type="entry name" value="PTGR1"/>
</dbReference>
<keyword evidence="37" id="KW-1185">Reference proteome</keyword>
<evidence type="ECO:0000256" key="15">
    <source>
        <dbReference type="ARBA" id="ARBA00023278"/>
    </source>
</evidence>
<dbReference type="GO" id="GO:0032440">
    <property type="term" value="F:2-alkenal reductase [NAD(P)H] activity"/>
    <property type="evidence" value="ECO:0007669"/>
    <property type="project" value="UniProtKB-EC"/>
</dbReference>
<evidence type="ECO:0000256" key="5">
    <source>
        <dbReference type="ARBA" id="ARBA00012410"/>
    </source>
</evidence>
<dbReference type="Pfam" id="PF00107">
    <property type="entry name" value="ADH_zinc_N"/>
    <property type="match status" value="1"/>
</dbReference>
<feature type="non-terminal residue" evidence="36">
    <location>
        <position position="1"/>
    </location>
</feature>
<sequence>MVKAKVWVLDRRPLGEPTIEDFKLLEEDLPPCSDGDVVIAAECLSVDPYMRYRARKMPLKTTMPGGQVARVLESKSPSWRVGQYMVCYPGWRSHTLVTAKELKEGGLGSYTPLPDLKDFPKSTGLGVVGMPGNTAYFGFLELCQPKSGETVLVNGAAGAVGSAVVQIAKIKGCKVIASAGSQEKCEWVKSLGADHVFNYKTTSVTQALKDAAPDGINCYFDNVGGQFTLEALPHMADFGRVSLCGAISTYNDETRDKGQLVANSPFDAGLIITKQLRVEGFLVPRWIARWMEGLNQLKQWVVEGKLKYQETVTEGFENMPKAFIGLFHGDNIGKAIMTTAATNGRKPMTVKMTSFDWFWHLVAPLQLVTSWL</sequence>
<protein>
    <recommendedName>
        <fullName evidence="6">Prostaglandin reductase 1</fullName>
        <ecNumber evidence="4">1.3.1.48</ecNumber>
        <ecNumber evidence="5">1.3.1.74</ecNumber>
    </recommendedName>
    <alternativeName>
        <fullName evidence="19">15-oxoprostaglandin 13-reductase</fullName>
    </alternativeName>
    <alternativeName>
        <fullName evidence="17">Dithiolethione-inducible gene 1 protein</fullName>
    </alternativeName>
    <alternativeName>
        <fullName evidence="16">Leukotriene B4 12-hydroxydehydrogenase</fullName>
    </alternativeName>
    <alternativeName>
        <fullName evidence="18">NAD(P)H-dependent alkenal/one oxidoreductase</fullName>
    </alternativeName>
</protein>
<dbReference type="InterPro" id="IPR041694">
    <property type="entry name" value="ADH_N_2"/>
</dbReference>
<accession>A0A8J5NBT4</accession>
<evidence type="ECO:0000256" key="20">
    <source>
        <dbReference type="ARBA" id="ARBA00047461"/>
    </source>
</evidence>
<dbReference type="Gene3D" id="3.40.50.720">
    <property type="entry name" value="NAD(P)-binding Rossmann-like Domain"/>
    <property type="match status" value="1"/>
</dbReference>
<organism evidence="36 37">
    <name type="scientific">Homarus americanus</name>
    <name type="common">American lobster</name>
    <dbReference type="NCBI Taxonomy" id="6706"/>
    <lineage>
        <taxon>Eukaryota</taxon>
        <taxon>Metazoa</taxon>
        <taxon>Ecdysozoa</taxon>
        <taxon>Arthropoda</taxon>
        <taxon>Crustacea</taxon>
        <taxon>Multicrustacea</taxon>
        <taxon>Malacostraca</taxon>
        <taxon>Eumalacostraca</taxon>
        <taxon>Eucarida</taxon>
        <taxon>Decapoda</taxon>
        <taxon>Pleocyemata</taxon>
        <taxon>Astacidea</taxon>
        <taxon>Nephropoidea</taxon>
        <taxon>Nephropidae</taxon>
        <taxon>Homarus</taxon>
    </lineage>
</organism>
<comment type="catalytic activity">
    <reaction evidence="28">
        <text>4-hydroxynonanal + NADP(+) = (E)-4-hydroxynon-2-enal + NADPH + H(+)</text>
        <dbReference type="Rhea" id="RHEA:64736"/>
        <dbReference type="ChEBI" id="CHEBI:15378"/>
        <dbReference type="ChEBI" id="CHEBI:57783"/>
        <dbReference type="ChEBI" id="CHEBI:58349"/>
        <dbReference type="ChEBI" id="CHEBI:58968"/>
        <dbReference type="ChEBI" id="CHEBI:156112"/>
    </reaction>
    <physiologicalReaction direction="right-to-left" evidence="28">
        <dbReference type="Rhea" id="RHEA:64738"/>
    </physiologicalReaction>
</comment>
<comment type="catalytic activity">
    <reaction evidence="33">
        <text>an n-alkanal + NADP(+) = an alk-2-enal + NADPH + H(+)</text>
        <dbReference type="Rhea" id="RHEA:13737"/>
        <dbReference type="ChEBI" id="CHEBI:12834"/>
        <dbReference type="ChEBI" id="CHEBI:13757"/>
        <dbReference type="ChEBI" id="CHEBI:15378"/>
        <dbReference type="ChEBI" id="CHEBI:57783"/>
        <dbReference type="ChEBI" id="CHEBI:58349"/>
        <dbReference type="EC" id="1.3.1.74"/>
    </reaction>
    <physiologicalReaction direction="right-to-left" evidence="33">
        <dbReference type="Rhea" id="RHEA:13739"/>
    </physiologicalReaction>
</comment>
<keyword evidence="10" id="KW-0276">Fatty acid metabolism</keyword>
<evidence type="ECO:0000259" key="35">
    <source>
        <dbReference type="SMART" id="SM00829"/>
    </source>
</evidence>
<dbReference type="InterPro" id="IPR011032">
    <property type="entry name" value="GroES-like_sf"/>
</dbReference>
<dbReference type="EC" id="1.3.1.48" evidence="4"/>
<evidence type="ECO:0000256" key="6">
    <source>
        <dbReference type="ARBA" id="ARBA00020651"/>
    </source>
</evidence>
<comment type="catalytic activity">
    <reaction evidence="30">
        <text>6-trans-leukotriene B4 + NADP(+) = 12-oxo-(5S)-hydroxy-(6E,8E,10E,14Z)-eicosatetraenoate + NADPH + H(+)</text>
        <dbReference type="Rhea" id="RHEA:51204"/>
        <dbReference type="ChEBI" id="CHEBI:15378"/>
        <dbReference type="ChEBI" id="CHEBI:57783"/>
        <dbReference type="ChEBI" id="CHEBI:58349"/>
        <dbReference type="ChEBI" id="CHEBI:90723"/>
        <dbReference type="ChEBI" id="CHEBI:133974"/>
    </reaction>
    <physiologicalReaction direction="left-to-right" evidence="30">
        <dbReference type="Rhea" id="RHEA:51205"/>
    </physiologicalReaction>
</comment>
<evidence type="ECO:0000256" key="22">
    <source>
        <dbReference type="ARBA" id="ARBA00047742"/>
    </source>
</evidence>
<dbReference type="CDD" id="cd08294">
    <property type="entry name" value="leukotriene_B4_DH_like"/>
    <property type="match status" value="1"/>
</dbReference>
<evidence type="ECO:0000256" key="8">
    <source>
        <dbReference type="ARBA" id="ARBA00022501"/>
    </source>
</evidence>
<dbReference type="InterPro" id="IPR045010">
    <property type="entry name" value="MDR_fam"/>
</dbReference>
<keyword evidence="11" id="KW-0521">NADP</keyword>
<evidence type="ECO:0000256" key="17">
    <source>
        <dbReference type="ARBA" id="ARBA00032255"/>
    </source>
</evidence>
<dbReference type="SMART" id="SM00829">
    <property type="entry name" value="PKS_ER"/>
    <property type="match status" value="1"/>
</dbReference>
<dbReference type="PANTHER" id="PTHR43205:SF7">
    <property type="entry name" value="PROSTAGLANDIN REDUCTASE 1"/>
    <property type="match status" value="1"/>
</dbReference>
<dbReference type="InterPro" id="IPR020843">
    <property type="entry name" value="ER"/>
</dbReference>
<evidence type="ECO:0000256" key="27">
    <source>
        <dbReference type="ARBA" id="ARBA00048290"/>
    </source>
</evidence>
<evidence type="ECO:0000313" key="36">
    <source>
        <dbReference type="EMBL" id="KAG7176546.1"/>
    </source>
</evidence>
<comment type="subcellular location">
    <subcellularLocation>
        <location evidence="1">Cytoplasm</location>
    </subcellularLocation>
</comment>
<reference evidence="36" key="1">
    <citation type="journal article" date="2021" name="Sci. Adv.">
        <title>The American lobster genome reveals insights on longevity, neural, and immune adaptations.</title>
        <authorList>
            <person name="Polinski J.M."/>
            <person name="Zimin A.V."/>
            <person name="Clark K.F."/>
            <person name="Kohn A.B."/>
            <person name="Sadowski N."/>
            <person name="Timp W."/>
            <person name="Ptitsyn A."/>
            <person name="Khanna P."/>
            <person name="Romanova D.Y."/>
            <person name="Williams P."/>
            <person name="Greenwood S.J."/>
            <person name="Moroz L.L."/>
            <person name="Walt D.R."/>
            <person name="Bodnar A.G."/>
        </authorList>
    </citation>
    <scope>NUCLEOTIDE SEQUENCE</scope>
    <source>
        <strain evidence="36">GMGI-L3</strain>
    </source>
</reference>
<evidence type="ECO:0000256" key="33">
    <source>
        <dbReference type="ARBA" id="ARBA00049179"/>
    </source>
</evidence>
<comment type="catalytic activity">
    <reaction evidence="26">
        <text>nonan-2-one + NADP(+) = (3E)-nonen-2-one + NADPH + H(+)</text>
        <dbReference type="Rhea" id="RHEA:50616"/>
        <dbReference type="ChEBI" id="CHEBI:15378"/>
        <dbReference type="ChEBI" id="CHEBI:57783"/>
        <dbReference type="ChEBI" id="CHEBI:58349"/>
        <dbReference type="ChEBI" id="CHEBI:77927"/>
        <dbReference type="ChEBI" id="CHEBI:133457"/>
    </reaction>
    <physiologicalReaction direction="right-to-left" evidence="26">
        <dbReference type="Rhea" id="RHEA:50618"/>
    </physiologicalReaction>
</comment>
<dbReference type="InterPro" id="IPR036291">
    <property type="entry name" value="NAD(P)-bd_dom_sf"/>
</dbReference>
<dbReference type="Pfam" id="PF16884">
    <property type="entry name" value="ADH_N_2"/>
    <property type="match status" value="1"/>
</dbReference>
<comment type="catalytic activity">
    <reaction evidence="27">
        <text>13,14-dihydro-15-oxo-PGF2alpha + NADP(+) = 15-oxoprostaglandin F2alpha + NADPH + H(+)</text>
        <dbReference type="Rhea" id="RHEA:50588"/>
        <dbReference type="ChEBI" id="CHEBI:15378"/>
        <dbReference type="ChEBI" id="CHEBI:57783"/>
        <dbReference type="ChEBI" id="CHEBI:58349"/>
        <dbReference type="ChEBI" id="CHEBI:133374"/>
        <dbReference type="ChEBI" id="CHEBI:133409"/>
    </reaction>
    <physiologicalReaction direction="right-to-left" evidence="27">
        <dbReference type="Rhea" id="RHEA:50590"/>
    </physiologicalReaction>
</comment>
<evidence type="ECO:0000256" key="32">
    <source>
        <dbReference type="ARBA" id="ARBA00049070"/>
    </source>
</evidence>
<dbReference type="Gene3D" id="3.90.180.10">
    <property type="entry name" value="Medium-chain alcohol dehydrogenases, catalytic domain"/>
    <property type="match status" value="1"/>
</dbReference>
<dbReference type="SUPFAM" id="SSF50129">
    <property type="entry name" value="GroES-like"/>
    <property type="match status" value="2"/>
</dbReference>
<evidence type="ECO:0000256" key="1">
    <source>
        <dbReference type="ARBA" id="ARBA00004496"/>
    </source>
</evidence>
<proteinExistence type="inferred from homology"/>
<evidence type="ECO:0000256" key="28">
    <source>
        <dbReference type="ARBA" id="ARBA00048387"/>
    </source>
</evidence>
<evidence type="ECO:0000256" key="9">
    <source>
        <dbReference type="ARBA" id="ARBA00022553"/>
    </source>
</evidence>
<keyword evidence="7" id="KW-0963">Cytoplasm</keyword>
<evidence type="ECO:0000256" key="14">
    <source>
        <dbReference type="ARBA" id="ARBA00023098"/>
    </source>
</evidence>
<comment type="caution">
    <text evidence="36">The sequence shown here is derived from an EMBL/GenBank/DDBJ whole genome shotgun (WGS) entry which is preliminary data.</text>
</comment>